<keyword evidence="3 15" id="KW-1003">Cell membrane</keyword>
<evidence type="ECO:0000256" key="13">
    <source>
        <dbReference type="ARBA" id="ARBA00023136"/>
    </source>
</evidence>
<evidence type="ECO:0000256" key="1">
    <source>
        <dbReference type="ARBA" id="ARBA00004370"/>
    </source>
</evidence>
<evidence type="ECO:0000256" key="4">
    <source>
        <dbReference type="ARBA" id="ARBA00022670"/>
    </source>
</evidence>
<accession>Q7P654</accession>
<dbReference type="SMART" id="SM00382">
    <property type="entry name" value="AAA"/>
    <property type="match status" value="1"/>
</dbReference>
<dbReference type="InterPro" id="IPR037219">
    <property type="entry name" value="Peptidase_M41-like"/>
</dbReference>
<comment type="subcellular location">
    <subcellularLocation>
        <location evidence="15">Cell membrane</location>
        <topology evidence="15">Multi-pass membrane protein</topology>
        <orientation evidence="15">Cytoplasmic side</orientation>
    </subcellularLocation>
    <subcellularLocation>
        <location evidence="1">Membrane</location>
    </subcellularLocation>
</comment>
<feature type="active site" evidence="15">
    <location>
        <position position="529"/>
    </location>
</feature>
<keyword evidence="8 15" id="KW-0378">Hydrolase</keyword>
<dbReference type="GO" id="GO:0005886">
    <property type="term" value="C:plasma membrane"/>
    <property type="evidence" value="ECO:0007669"/>
    <property type="project" value="UniProtKB-SubCell"/>
</dbReference>
<comment type="cofactor">
    <cofactor evidence="15">
        <name>Zn(2+)</name>
        <dbReference type="ChEBI" id="CHEBI:29105"/>
    </cofactor>
    <text evidence="15">Binds 1 zinc ion per subunit.</text>
</comment>
<dbReference type="InterPro" id="IPR011546">
    <property type="entry name" value="Pept_M41_FtsH_extracell"/>
</dbReference>
<feature type="transmembrane region" description="Helical" evidence="15">
    <location>
        <begin position="87"/>
        <end position="105"/>
    </location>
</feature>
<dbReference type="Gene3D" id="1.10.8.60">
    <property type="match status" value="1"/>
</dbReference>
<evidence type="ECO:0000313" key="19">
    <source>
        <dbReference type="EMBL" id="EAA24224.1"/>
    </source>
</evidence>
<comment type="similarity">
    <text evidence="16">Belongs to the AAA ATPase family.</text>
</comment>
<evidence type="ECO:0000256" key="15">
    <source>
        <dbReference type="HAMAP-Rule" id="MF_01458"/>
    </source>
</evidence>
<feature type="transmembrane region" description="Helical" evidence="15">
    <location>
        <begin position="209"/>
        <end position="231"/>
    </location>
</feature>
<comment type="subunit">
    <text evidence="15">Homohexamer.</text>
</comment>
<dbReference type="GO" id="GO:0008270">
    <property type="term" value="F:zinc ion binding"/>
    <property type="evidence" value="ECO:0007669"/>
    <property type="project" value="UniProtKB-UniRule"/>
</dbReference>
<evidence type="ECO:0000256" key="9">
    <source>
        <dbReference type="ARBA" id="ARBA00022833"/>
    </source>
</evidence>
<dbReference type="SUPFAM" id="SSF140990">
    <property type="entry name" value="FtsH protease domain-like"/>
    <property type="match status" value="1"/>
</dbReference>
<reference evidence="19 20" key="1">
    <citation type="journal article" date="2003" name="Genome Res.">
        <title>Genome analysis of F. nucleatum sub spp vincentii and its comparison with the genome of F. nucleatum ATCC 25586.</title>
        <authorList>
            <person name="Kapatral V."/>
            <person name="Ivanova N."/>
            <person name="Anderson I."/>
            <person name="Reznik G."/>
            <person name="Bhattacharyya A."/>
            <person name="Gardner W.L."/>
            <person name="Mikhailova N."/>
            <person name="Lapidus A."/>
            <person name="Larsen N."/>
            <person name="D'Souza M."/>
            <person name="Walunas T."/>
            <person name="Haselkorn R."/>
            <person name="Overbeek R."/>
            <person name="Kyrpides N."/>
        </authorList>
    </citation>
    <scope>NUCLEOTIDE SEQUENCE [LARGE SCALE GENOMIC DNA]</scope>
    <source>
        <strain evidence="19 20">ATCC 49256</strain>
    </source>
</reference>
<dbReference type="HAMAP" id="MF_01458">
    <property type="entry name" value="FtsH"/>
    <property type="match status" value="1"/>
</dbReference>
<dbReference type="PANTHER" id="PTHR23076:SF97">
    <property type="entry name" value="ATP-DEPENDENT ZINC METALLOPROTEASE YME1L1"/>
    <property type="match status" value="1"/>
</dbReference>
<dbReference type="InterPro" id="IPR041569">
    <property type="entry name" value="AAA_lid_3"/>
</dbReference>
<feature type="binding site" evidence="15">
    <location>
        <begin position="306"/>
        <end position="313"/>
    </location>
    <ligand>
        <name>ATP</name>
        <dbReference type="ChEBI" id="CHEBI:30616"/>
    </ligand>
</feature>
<dbReference type="Pfam" id="PF17862">
    <property type="entry name" value="AAA_lid_3"/>
    <property type="match status" value="1"/>
</dbReference>
<dbReference type="AlphaFoldDB" id="Q7P654"/>
<keyword evidence="6 15" id="KW-0479">Metal-binding</keyword>
<dbReference type="GO" id="GO:0006508">
    <property type="term" value="P:proteolysis"/>
    <property type="evidence" value="ECO:0007669"/>
    <property type="project" value="UniProtKB-KW"/>
</dbReference>
<keyword evidence="13 15" id="KW-0472">Membrane</keyword>
<evidence type="ECO:0000256" key="7">
    <source>
        <dbReference type="ARBA" id="ARBA00022741"/>
    </source>
</evidence>
<evidence type="ECO:0000256" key="11">
    <source>
        <dbReference type="ARBA" id="ARBA00022989"/>
    </source>
</evidence>
<dbReference type="FunFam" id="1.20.58.760:FF:000001">
    <property type="entry name" value="ATP-dependent zinc metalloprotease FtsH"/>
    <property type="match status" value="1"/>
</dbReference>
<dbReference type="NCBIfam" id="TIGR01241">
    <property type="entry name" value="FtsH_fam"/>
    <property type="match status" value="1"/>
</dbReference>
<protein>
    <recommendedName>
        <fullName evidence="15">ATP-dependent zinc metalloprotease FtsH</fullName>
        <ecNumber evidence="15">3.4.24.-</ecNumber>
    </recommendedName>
</protein>
<keyword evidence="19" id="KW-0132">Cell division</keyword>
<evidence type="ECO:0000256" key="2">
    <source>
        <dbReference type="ARBA" id="ARBA00010044"/>
    </source>
</evidence>
<dbReference type="Gene3D" id="1.20.58.760">
    <property type="entry name" value="Peptidase M41"/>
    <property type="match status" value="1"/>
</dbReference>
<dbReference type="Pfam" id="PF06480">
    <property type="entry name" value="FtsH_ext"/>
    <property type="match status" value="1"/>
</dbReference>
<comment type="function">
    <text evidence="15">Acts as a processive, ATP-dependent zinc metallopeptidase for both cytoplasmic and membrane proteins. Plays a role in the quality control of integral membrane proteins.</text>
</comment>
<dbReference type="Gene3D" id="3.40.50.300">
    <property type="entry name" value="P-loop containing nucleotide triphosphate hydrolases"/>
    <property type="match status" value="1"/>
</dbReference>
<dbReference type="Proteomes" id="UP000006454">
    <property type="component" value="Unassembled WGS sequence"/>
</dbReference>
<proteinExistence type="inferred from homology"/>
<evidence type="ECO:0000313" key="20">
    <source>
        <dbReference type="Proteomes" id="UP000006454"/>
    </source>
</evidence>
<dbReference type="Pfam" id="PF00004">
    <property type="entry name" value="AAA"/>
    <property type="match status" value="1"/>
</dbReference>
<gene>
    <name evidence="15" type="primary">ftsH</name>
    <name evidence="19" type="ORF">FNV1209</name>
</gene>
<dbReference type="EMBL" id="AABF01000045">
    <property type="protein sequence ID" value="EAA24224.1"/>
    <property type="molecule type" value="Genomic_DNA"/>
</dbReference>
<dbReference type="EC" id="3.4.24.-" evidence="15"/>
<dbReference type="SUPFAM" id="SSF52540">
    <property type="entry name" value="P-loop containing nucleoside triphosphate hydrolases"/>
    <property type="match status" value="1"/>
</dbReference>
<evidence type="ECO:0000256" key="8">
    <source>
        <dbReference type="ARBA" id="ARBA00022801"/>
    </source>
</evidence>
<keyword evidence="5 15" id="KW-0812">Transmembrane</keyword>
<feature type="domain" description="AAA+ ATPase" evidence="18">
    <location>
        <begin position="298"/>
        <end position="437"/>
    </location>
</feature>
<dbReference type="Pfam" id="PF01434">
    <property type="entry name" value="Peptidase_M41"/>
    <property type="match status" value="1"/>
</dbReference>
<feature type="region of interest" description="Disordered" evidence="17">
    <location>
        <begin position="1"/>
        <end position="69"/>
    </location>
</feature>
<evidence type="ECO:0000256" key="3">
    <source>
        <dbReference type="ARBA" id="ARBA00022475"/>
    </source>
</evidence>
<feature type="binding site" evidence="15">
    <location>
        <position position="532"/>
    </location>
    <ligand>
        <name>Zn(2+)</name>
        <dbReference type="ChEBI" id="CHEBI:29105"/>
        <note>catalytic</note>
    </ligand>
</feature>
<evidence type="ECO:0000256" key="14">
    <source>
        <dbReference type="ARBA" id="ARBA00061570"/>
    </source>
</evidence>
<sequence length="673" mass="75013">MNDNQFENEDLKDKDDSDGHEKEENKKEEPKQENQQEQDSQDKDKKSSDEDKKQDDKYNPFNNKNKRDEERRRVVGKAIKVNFNFKGLLMLIFIITLAVVVPNIMDENKNQQVVDVSYSDFIKNIENKKIGVVEEKDGYVYGYKASEVKYLETKSNSIKSKLGFDGKKEVQGLKARLITNRLGEDANLMAVINNNAAIIQSVDPPEPSLFLSIVLAFLPYIIMIGFLVFMLNRMNRGGSGGGPQIFNMGKSRAKENGENISNVTFADVAGIDEAKQELKEVVDFLKEPEKFRKIGAKIPKGVLLLGQPGTGKTLLAKAVAGEAKVPFFSMSGSEFVEMFVGVGASRVRDLFNKARKNAPCIVFIDEIDAVGRKRGTGQGGGNDEREQTLNQLLVEMDGFGTDETIIVLAATNRADVLDKALRRPGRFDRQVVVDMPDIKGREEILKVHAKGKKFAPDVDFKIIAKKTAGMAGADLANILNEGAILAARAGRTEITMADLEEASEKVQMGPEKKSKVVPEDEKKMVAYHEVGHGIVGYIIGGGDRVHKITMIPRGQAGGYTLSLPEEEKSFHSKKYMLDRIARYFGGRAAEEIIFGKENITDGAGSDIYYATLIAKDIVTKYGMTEKFGPVFLEATEEDYMLQRKYYSEQTGKEVDDEIRKISLNNIQELKISY</sequence>
<evidence type="ECO:0000256" key="12">
    <source>
        <dbReference type="ARBA" id="ARBA00023049"/>
    </source>
</evidence>
<dbReference type="GO" id="GO:0004176">
    <property type="term" value="F:ATP-dependent peptidase activity"/>
    <property type="evidence" value="ECO:0007669"/>
    <property type="project" value="InterPro"/>
</dbReference>
<dbReference type="InterPro" id="IPR003593">
    <property type="entry name" value="AAA+_ATPase"/>
</dbReference>
<keyword evidence="4 15" id="KW-0645">Protease</keyword>
<evidence type="ECO:0000256" key="16">
    <source>
        <dbReference type="RuleBase" id="RU003651"/>
    </source>
</evidence>
<dbReference type="InterPro" id="IPR003959">
    <property type="entry name" value="ATPase_AAA_core"/>
</dbReference>
<evidence type="ECO:0000256" key="5">
    <source>
        <dbReference type="ARBA" id="ARBA00022692"/>
    </source>
</evidence>
<organism evidence="19 20">
    <name type="scientific">Fusobacterium vincentii ATCC 49256</name>
    <dbReference type="NCBI Taxonomy" id="209882"/>
    <lineage>
        <taxon>Bacteria</taxon>
        <taxon>Fusobacteriati</taxon>
        <taxon>Fusobacteriota</taxon>
        <taxon>Fusobacteriia</taxon>
        <taxon>Fusobacteriales</taxon>
        <taxon>Fusobacteriaceae</taxon>
        <taxon>Fusobacterium</taxon>
    </lineage>
</organism>
<dbReference type="InterPro" id="IPR027417">
    <property type="entry name" value="P-loop_NTPase"/>
</dbReference>
<evidence type="ECO:0000256" key="17">
    <source>
        <dbReference type="SAM" id="MobiDB-lite"/>
    </source>
</evidence>
<dbReference type="InterPro" id="IPR003960">
    <property type="entry name" value="ATPase_AAA_CS"/>
</dbReference>
<dbReference type="CDD" id="cd19501">
    <property type="entry name" value="RecA-like_FtsH"/>
    <property type="match status" value="1"/>
</dbReference>
<keyword evidence="9 15" id="KW-0862">Zinc</keyword>
<evidence type="ECO:0000259" key="18">
    <source>
        <dbReference type="SMART" id="SM00382"/>
    </source>
</evidence>
<dbReference type="GO" id="GO:0004222">
    <property type="term" value="F:metalloendopeptidase activity"/>
    <property type="evidence" value="ECO:0007669"/>
    <property type="project" value="InterPro"/>
</dbReference>
<dbReference type="InterPro" id="IPR005936">
    <property type="entry name" value="FtsH"/>
</dbReference>
<dbReference type="GO" id="GO:0030163">
    <property type="term" value="P:protein catabolic process"/>
    <property type="evidence" value="ECO:0007669"/>
    <property type="project" value="UniProtKB-UniRule"/>
</dbReference>
<evidence type="ECO:0000256" key="10">
    <source>
        <dbReference type="ARBA" id="ARBA00022840"/>
    </source>
</evidence>
<dbReference type="GO" id="GO:0005524">
    <property type="term" value="F:ATP binding"/>
    <property type="evidence" value="ECO:0007669"/>
    <property type="project" value="UniProtKB-UniRule"/>
</dbReference>
<dbReference type="PROSITE" id="PS00674">
    <property type="entry name" value="AAA"/>
    <property type="match status" value="1"/>
</dbReference>
<dbReference type="FunFam" id="3.40.50.300:FF:000001">
    <property type="entry name" value="ATP-dependent zinc metalloprotease FtsH"/>
    <property type="match status" value="1"/>
</dbReference>
<feature type="binding site" evidence="15">
    <location>
        <position position="528"/>
    </location>
    <ligand>
        <name>Zn(2+)</name>
        <dbReference type="ChEBI" id="CHEBI:29105"/>
        <note>catalytic</note>
    </ligand>
</feature>
<dbReference type="FunFam" id="1.10.8.60:FF:000001">
    <property type="entry name" value="ATP-dependent zinc metalloprotease FtsH"/>
    <property type="match status" value="1"/>
</dbReference>
<dbReference type="PANTHER" id="PTHR23076">
    <property type="entry name" value="METALLOPROTEASE M41 FTSH"/>
    <property type="match status" value="1"/>
</dbReference>
<keyword evidence="11 15" id="KW-1133">Transmembrane helix</keyword>
<dbReference type="InterPro" id="IPR000642">
    <property type="entry name" value="Peptidase_M41"/>
</dbReference>
<comment type="similarity">
    <text evidence="14 15">In the central section; belongs to the AAA ATPase family.</text>
</comment>
<comment type="similarity">
    <text evidence="2 15">In the C-terminal section; belongs to the peptidase M41 family.</text>
</comment>
<comment type="caution">
    <text evidence="19">The sequence shown here is derived from an EMBL/GenBank/DDBJ whole genome shotgun (WGS) entry which is preliminary data.</text>
</comment>
<keyword evidence="12 15" id="KW-0482">Metalloprotease</keyword>
<keyword evidence="19" id="KW-0131">Cell cycle</keyword>
<name>Q7P654_FUSVC</name>
<feature type="compositionally biased region" description="Basic and acidic residues" evidence="17">
    <location>
        <begin position="9"/>
        <end position="58"/>
    </location>
</feature>
<keyword evidence="7 15" id="KW-0547">Nucleotide-binding</keyword>
<keyword evidence="10 15" id="KW-0067">ATP-binding</keyword>
<dbReference type="GO" id="GO:0051301">
    <property type="term" value="P:cell division"/>
    <property type="evidence" value="ECO:0007669"/>
    <property type="project" value="UniProtKB-KW"/>
</dbReference>
<dbReference type="GO" id="GO:0016887">
    <property type="term" value="F:ATP hydrolysis activity"/>
    <property type="evidence" value="ECO:0007669"/>
    <property type="project" value="UniProtKB-UniRule"/>
</dbReference>
<feature type="binding site" evidence="15">
    <location>
        <position position="606"/>
    </location>
    <ligand>
        <name>Zn(2+)</name>
        <dbReference type="ChEBI" id="CHEBI:29105"/>
        <note>catalytic</note>
    </ligand>
</feature>
<evidence type="ECO:0000256" key="6">
    <source>
        <dbReference type="ARBA" id="ARBA00022723"/>
    </source>
</evidence>